<dbReference type="STRING" id="1465756.BIV18_04920"/>
<dbReference type="InterPro" id="IPR015424">
    <property type="entry name" value="PyrdxlP-dep_Trfase"/>
</dbReference>
<accession>A0A1U7LZR3</accession>
<dbReference type="Gene3D" id="3.40.640.10">
    <property type="entry name" value="Type I PLP-dependent aspartate aminotransferase-like (Major domain)"/>
    <property type="match status" value="1"/>
</dbReference>
<keyword evidence="4" id="KW-1185">Reference proteome</keyword>
<evidence type="ECO:0000313" key="3">
    <source>
        <dbReference type="EMBL" id="OLR64905.1"/>
    </source>
</evidence>
<dbReference type="Proteomes" id="UP000187166">
    <property type="component" value="Unassembled WGS sequence"/>
</dbReference>
<dbReference type="RefSeq" id="WP_075659548.1">
    <property type="nucleotide sequence ID" value="NZ_JABDSR010000002.1"/>
</dbReference>
<evidence type="ECO:0000256" key="1">
    <source>
        <dbReference type="ARBA" id="ARBA00001933"/>
    </source>
</evidence>
<dbReference type="Gene3D" id="3.90.1150.10">
    <property type="entry name" value="Aspartate Aminotransferase, domain 1"/>
    <property type="match status" value="1"/>
</dbReference>
<keyword evidence="3" id="KW-0032">Aminotransferase</keyword>
<dbReference type="InterPro" id="IPR000192">
    <property type="entry name" value="Aminotrans_V_dom"/>
</dbReference>
<dbReference type="AlphaFoldDB" id="A0A1U7LZR3"/>
<name>A0A1U7LZR3_9FIRM</name>
<reference evidence="3 4" key="1">
    <citation type="journal article" date="2016" name="Appl. Environ. Microbiol.">
        <title>Function and Phylogeny of Bacterial Butyryl Coenzyme A:Acetate Transferases and Their Diversity in the Proximal Colon of Swine.</title>
        <authorList>
            <person name="Trachsel J."/>
            <person name="Bayles D.O."/>
            <person name="Looft T."/>
            <person name="Levine U.Y."/>
            <person name="Allen H.K."/>
        </authorList>
    </citation>
    <scope>NUCLEOTIDE SEQUENCE [LARGE SCALE GENOMIC DNA]</scope>
    <source>
        <strain evidence="3 4">35-6-1</strain>
    </source>
</reference>
<keyword evidence="3" id="KW-0808">Transferase</keyword>
<comment type="cofactor">
    <cofactor evidence="1">
        <name>pyridoxal 5'-phosphate</name>
        <dbReference type="ChEBI" id="CHEBI:597326"/>
    </cofactor>
</comment>
<proteinExistence type="predicted"/>
<protein>
    <submittedName>
        <fullName evidence="3">Aminotransferase</fullName>
    </submittedName>
</protein>
<dbReference type="InterPro" id="IPR015422">
    <property type="entry name" value="PyrdxlP-dep_Trfase_small"/>
</dbReference>
<dbReference type="PANTHER" id="PTHR43586">
    <property type="entry name" value="CYSTEINE DESULFURASE"/>
    <property type="match status" value="1"/>
</dbReference>
<evidence type="ECO:0000313" key="4">
    <source>
        <dbReference type="Proteomes" id="UP000187166"/>
    </source>
</evidence>
<comment type="caution">
    <text evidence="3">The sequence shown here is derived from an EMBL/GenBank/DDBJ whole genome shotgun (WGS) entry which is preliminary data.</text>
</comment>
<gene>
    <name evidence="3" type="ORF">BIV18_04920</name>
</gene>
<dbReference type="PANTHER" id="PTHR43586:SF8">
    <property type="entry name" value="CYSTEINE DESULFURASE 1, CHLOROPLASTIC"/>
    <property type="match status" value="1"/>
</dbReference>
<dbReference type="EMBL" id="MJIH01000001">
    <property type="protein sequence ID" value="OLR64905.1"/>
    <property type="molecule type" value="Genomic_DNA"/>
</dbReference>
<evidence type="ECO:0000256" key="2">
    <source>
        <dbReference type="ARBA" id="ARBA00022898"/>
    </source>
</evidence>
<dbReference type="Pfam" id="PF00266">
    <property type="entry name" value="Aminotran_5"/>
    <property type="match status" value="1"/>
</dbReference>
<keyword evidence="2" id="KW-0663">Pyridoxal phosphate</keyword>
<dbReference type="GO" id="GO:0008483">
    <property type="term" value="F:transaminase activity"/>
    <property type="evidence" value="ECO:0007669"/>
    <property type="project" value="UniProtKB-KW"/>
</dbReference>
<organism evidence="3 4">
    <name type="scientific">Peptoniphilus porci</name>
    <dbReference type="NCBI Taxonomy" id="2652280"/>
    <lineage>
        <taxon>Bacteria</taxon>
        <taxon>Bacillati</taxon>
        <taxon>Bacillota</taxon>
        <taxon>Tissierellia</taxon>
        <taxon>Tissierellales</taxon>
        <taxon>Peptoniphilaceae</taxon>
        <taxon>Peptoniphilus</taxon>
    </lineage>
</organism>
<accession>A0A848R9P6</accession>
<dbReference type="InterPro" id="IPR015421">
    <property type="entry name" value="PyrdxlP-dep_Trfase_major"/>
</dbReference>
<dbReference type="SUPFAM" id="SSF53383">
    <property type="entry name" value="PLP-dependent transferases"/>
    <property type="match status" value="1"/>
</dbReference>
<sequence>MYKNVFSDEYLDKLRSKFAYLNYDPRYGKRLFMDNAGGSLRLTESITEKVSWDLFPDCPLRYHERALDLTKLVNGTMEDLLKTVFGAKDGSIMTEISASSCFFKATRIICENIKGKNVVTTNVEHPSAYDSLKIAAEKNNLEFRVAKVNPKTGFVEPEEVAKLVDEDTVVVSVIAASNISGNIMDLERINELIREKKNDVYFISDAVQHAPHGVIDVVKDGLDFTNFAPYKFFANRGVGFGYCSDRLSKLNHDKLLAKPYDEWTIGTPAPTVYLSMRKVIDYVCDIGKEFINTENRREQFVEGINKIAAQEKALLYFMLEGDEKISGLRHIEGVTVFVDDENLDNRDLISAIEIKGISFQDVVLEYAERGVTLFNRTNDSMYSKRIVEALNLTGAIRVSPLHCNTFDEIREFLLITKEIAEKFN</sequence>